<name>A0A438DKL5_VITVI</name>
<feature type="transmembrane region" description="Helical" evidence="1">
    <location>
        <begin position="12"/>
        <end position="32"/>
    </location>
</feature>
<evidence type="ECO:0000313" key="3">
    <source>
        <dbReference type="Proteomes" id="UP000288805"/>
    </source>
</evidence>
<gene>
    <name evidence="2" type="ORF">CK203_078239</name>
</gene>
<accession>A0A438DKL5</accession>
<dbReference type="AlphaFoldDB" id="A0A438DKL5"/>
<proteinExistence type="predicted"/>
<dbReference type="EMBL" id="QGNW01001587">
    <property type="protein sequence ID" value="RVW36022.1"/>
    <property type="molecule type" value="Genomic_DNA"/>
</dbReference>
<keyword evidence="1" id="KW-0812">Transmembrane</keyword>
<organism evidence="2 3">
    <name type="scientific">Vitis vinifera</name>
    <name type="common">Grape</name>
    <dbReference type="NCBI Taxonomy" id="29760"/>
    <lineage>
        <taxon>Eukaryota</taxon>
        <taxon>Viridiplantae</taxon>
        <taxon>Streptophyta</taxon>
        <taxon>Embryophyta</taxon>
        <taxon>Tracheophyta</taxon>
        <taxon>Spermatophyta</taxon>
        <taxon>Magnoliopsida</taxon>
        <taxon>eudicotyledons</taxon>
        <taxon>Gunneridae</taxon>
        <taxon>Pentapetalae</taxon>
        <taxon>rosids</taxon>
        <taxon>Vitales</taxon>
        <taxon>Vitaceae</taxon>
        <taxon>Viteae</taxon>
        <taxon>Vitis</taxon>
    </lineage>
</organism>
<keyword evidence="1" id="KW-0472">Membrane</keyword>
<sequence length="110" mass="12833">MGVRRPFPFSLFLFDVGSGCPLFAVAFGFEVLGKQGQFNQMLLHTGIYLRHRMLRVSEWKLPVRSTWRVSCLPAYLDTCDLTRNSKFHFEANSRHKVTPDPYMLSSKHYF</sequence>
<keyword evidence="1" id="KW-1133">Transmembrane helix</keyword>
<protein>
    <submittedName>
        <fullName evidence="2">Uncharacterized protein</fullName>
    </submittedName>
</protein>
<reference evidence="2 3" key="1">
    <citation type="journal article" date="2018" name="PLoS Genet.">
        <title>Population sequencing reveals clonal diversity and ancestral inbreeding in the grapevine cultivar Chardonnay.</title>
        <authorList>
            <person name="Roach M.J."/>
            <person name="Johnson D.L."/>
            <person name="Bohlmann J."/>
            <person name="van Vuuren H.J."/>
            <person name="Jones S.J."/>
            <person name="Pretorius I.S."/>
            <person name="Schmidt S.A."/>
            <person name="Borneman A.R."/>
        </authorList>
    </citation>
    <scope>NUCLEOTIDE SEQUENCE [LARGE SCALE GENOMIC DNA]</scope>
    <source>
        <strain evidence="3">cv. Chardonnay</strain>
        <tissue evidence="2">Leaf</tissue>
    </source>
</reference>
<evidence type="ECO:0000313" key="2">
    <source>
        <dbReference type="EMBL" id="RVW36022.1"/>
    </source>
</evidence>
<comment type="caution">
    <text evidence="2">The sequence shown here is derived from an EMBL/GenBank/DDBJ whole genome shotgun (WGS) entry which is preliminary data.</text>
</comment>
<evidence type="ECO:0000256" key="1">
    <source>
        <dbReference type="SAM" id="Phobius"/>
    </source>
</evidence>
<dbReference type="Proteomes" id="UP000288805">
    <property type="component" value="Unassembled WGS sequence"/>
</dbReference>